<proteinExistence type="predicted"/>
<comment type="caution">
    <text evidence="2">The sequence shown here is derived from an EMBL/GenBank/DDBJ whole genome shotgun (WGS) entry which is preliminary data.</text>
</comment>
<evidence type="ECO:0000313" key="3">
    <source>
        <dbReference type="Proteomes" id="UP000646827"/>
    </source>
</evidence>
<protein>
    <submittedName>
        <fullName evidence="2">Uncharacterized protein</fullName>
    </submittedName>
</protein>
<keyword evidence="3" id="KW-1185">Reference proteome</keyword>
<name>A0A8H7RRA8_9FUNG</name>
<keyword evidence="1" id="KW-0175">Coiled coil</keyword>
<organism evidence="2 3">
    <name type="scientific">Circinella minor</name>
    <dbReference type="NCBI Taxonomy" id="1195481"/>
    <lineage>
        <taxon>Eukaryota</taxon>
        <taxon>Fungi</taxon>
        <taxon>Fungi incertae sedis</taxon>
        <taxon>Mucoromycota</taxon>
        <taxon>Mucoromycotina</taxon>
        <taxon>Mucoromycetes</taxon>
        <taxon>Mucorales</taxon>
        <taxon>Lichtheimiaceae</taxon>
        <taxon>Circinella</taxon>
    </lineage>
</organism>
<feature type="coiled-coil region" evidence="1">
    <location>
        <begin position="88"/>
        <end position="171"/>
    </location>
</feature>
<gene>
    <name evidence="2" type="ORF">INT45_001611</name>
</gene>
<evidence type="ECO:0000256" key="1">
    <source>
        <dbReference type="SAM" id="Coils"/>
    </source>
</evidence>
<sequence>MNTKQQTIGSDGMSFHTLLGQLYGRETMFIKALFDVLSNVPQNELSPYCAEVLECLKKEHQEGKFCAEMSAFIDEKLVAQENLKQMIYNDLQRQIDDKNEEIRFKKDMEKAVTAVKRKVYMEEKEELEEQLQDWHTTANEAMMEVCAEEYMIEHRTIIKLLEEKLDNCNRELSMFIVSGRTYRAHQNAAIINEATIGAPSVESDDGDARMGIDNNYYDAVNDNNVADYDYGYDEDYNDEGEYADVNGLLPEQFDPCEDEEHNVDSDEEIPPAIDIEFDGTIVDDHEAHEINISTSSPLDHLQHPLIYIFVFLVLFQINHISERIANTLISVISVLIGSFASEKIRQCIPHSIAGMKKWIGLDYLTEDLQMYSACPTCHAIYPLPGPQNCTNPSRRMNGTLCDTPLLKLIASSNNRGNPYPLEDSLKRLFMRENFEEKIEQ</sequence>
<dbReference type="AlphaFoldDB" id="A0A8H7RRA8"/>
<dbReference type="EMBL" id="JAEPRB010000416">
    <property type="protein sequence ID" value="KAG2216359.1"/>
    <property type="molecule type" value="Genomic_DNA"/>
</dbReference>
<evidence type="ECO:0000313" key="2">
    <source>
        <dbReference type="EMBL" id="KAG2216359.1"/>
    </source>
</evidence>
<dbReference type="Proteomes" id="UP000646827">
    <property type="component" value="Unassembled WGS sequence"/>
</dbReference>
<accession>A0A8H7RRA8</accession>
<reference evidence="2 3" key="1">
    <citation type="submission" date="2020-12" db="EMBL/GenBank/DDBJ databases">
        <title>Metabolic potential, ecology and presence of endohyphal bacteria is reflected in genomic diversity of Mucoromycotina.</title>
        <authorList>
            <person name="Muszewska A."/>
            <person name="Okrasinska A."/>
            <person name="Steczkiewicz K."/>
            <person name="Drgas O."/>
            <person name="Orlowska M."/>
            <person name="Perlinska-Lenart U."/>
            <person name="Aleksandrzak-Piekarczyk T."/>
            <person name="Szatraj K."/>
            <person name="Zielenkiewicz U."/>
            <person name="Pilsyk S."/>
            <person name="Malc E."/>
            <person name="Mieczkowski P."/>
            <person name="Kruszewska J.S."/>
            <person name="Biernat P."/>
            <person name="Pawlowska J."/>
        </authorList>
    </citation>
    <scope>NUCLEOTIDE SEQUENCE [LARGE SCALE GENOMIC DNA]</scope>
    <source>
        <strain evidence="2 3">CBS 142.35</strain>
    </source>
</reference>